<keyword evidence="6" id="KW-1185">Reference proteome</keyword>
<keyword evidence="2" id="KW-0238">DNA-binding</keyword>
<keyword evidence="3" id="KW-0804">Transcription</keyword>
<dbReference type="InterPro" id="IPR019887">
    <property type="entry name" value="Tscrpt_reg_AsnC/Lrp_C"/>
</dbReference>
<dbReference type="RefSeq" id="WP_069823877.1">
    <property type="nucleotide sequence ID" value="NZ_CP133006.1"/>
</dbReference>
<evidence type="ECO:0000313" key="5">
    <source>
        <dbReference type="EMBL" id="WZG10641.1"/>
    </source>
</evidence>
<evidence type="ECO:0000259" key="4">
    <source>
        <dbReference type="PROSITE" id="PS50956"/>
    </source>
</evidence>
<dbReference type="PANTHER" id="PTHR30154">
    <property type="entry name" value="LEUCINE-RESPONSIVE REGULATORY PROTEIN"/>
    <property type="match status" value="1"/>
</dbReference>
<keyword evidence="1" id="KW-0805">Transcription regulation</keyword>
<dbReference type="InterPro" id="IPR019888">
    <property type="entry name" value="Tscrpt_reg_AsnC-like"/>
</dbReference>
<reference evidence="5 6" key="1">
    <citation type="journal article" date="2024" name="ISME J.">
        <title>Staphylococcus epidermidis bacteriocin A37 kills natural competitors with a unique mechanism of action.</title>
        <authorList>
            <person name="Puls J.S."/>
            <person name="Winnerling B."/>
            <person name="Power J.J."/>
            <person name="Kruger A.M."/>
            <person name="Brajtenbach D."/>
            <person name="Johnson M."/>
            <person name="Bilici K."/>
            <person name="Camus L."/>
            <person name="Fliesswasser T."/>
            <person name="Schneider T."/>
            <person name="Sahl H.G."/>
            <person name="Ghosal D."/>
            <person name="Kubitscheck U."/>
            <person name="Heilbronner S."/>
            <person name="Grein F."/>
        </authorList>
    </citation>
    <scope>NUCLEOTIDE SEQUENCE [LARGE SCALE GENOMIC DNA]</scope>
    <source>
        <strain evidence="5 6">SCK7</strain>
    </source>
</reference>
<dbReference type="InterPro" id="IPR036390">
    <property type="entry name" value="WH_DNA-bd_sf"/>
</dbReference>
<evidence type="ECO:0000256" key="1">
    <source>
        <dbReference type="ARBA" id="ARBA00023015"/>
    </source>
</evidence>
<organism evidence="5 6">
    <name type="scientific">Staphylococcus casei</name>
    <dbReference type="NCBI Taxonomy" id="201828"/>
    <lineage>
        <taxon>Bacteria</taxon>
        <taxon>Bacillati</taxon>
        <taxon>Bacillota</taxon>
        <taxon>Bacilli</taxon>
        <taxon>Bacillales</taxon>
        <taxon>Staphylococcaceae</taxon>
        <taxon>Staphylococcus</taxon>
    </lineage>
</organism>
<dbReference type="PRINTS" id="PR00033">
    <property type="entry name" value="HTHASNC"/>
</dbReference>
<sequence>MLDEVDKAIISELKINSKISMSDLGKKINLTGQATNNRVKKLEDAGIITGYTIDLNQEALNCKVHVFINIYTHKISHRSYLEFVNKETIFILNNYKVIGDACYLLECRFPDNNSLNKFLERLNNHANYNVSMVIS</sequence>
<gene>
    <name evidence="5" type="ORF">SHJJP9002_001150</name>
</gene>
<dbReference type="SMART" id="SM00344">
    <property type="entry name" value="HTH_ASNC"/>
    <property type="match status" value="1"/>
</dbReference>
<accession>A0ABZ2WF48</accession>
<dbReference type="InterPro" id="IPR000485">
    <property type="entry name" value="AsnC-type_HTH_dom"/>
</dbReference>
<feature type="domain" description="HTH asnC-type" evidence="4">
    <location>
        <begin position="2"/>
        <end position="63"/>
    </location>
</feature>
<evidence type="ECO:0000256" key="2">
    <source>
        <dbReference type="ARBA" id="ARBA00023125"/>
    </source>
</evidence>
<dbReference type="EMBL" id="CP133006">
    <property type="protein sequence ID" value="WZG10641.1"/>
    <property type="molecule type" value="Genomic_DNA"/>
</dbReference>
<dbReference type="Gene3D" id="3.30.70.920">
    <property type="match status" value="1"/>
</dbReference>
<dbReference type="Proteomes" id="UP001468345">
    <property type="component" value="Chromosome"/>
</dbReference>
<dbReference type="Gene3D" id="1.10.10.10">
    <property type="entry name" value="Winged helix-like DNA-binding domain superfamily/Winged helix DNA-binding domain"/>
    <property type="match status" value="1"/>
</dbReference>
<dbReference type="PROSITE" id="PS50956">
    <property type="entry name" value="HTH_ASNC_2"/>
    <property type="match status" value="1"/>
</dbReference>
<name>A0ABZ2WF48_9STAP</name>
<dbReference type="InterPro" id="IPR019885">
    <property type="entry name" value="Tscrpt_reg_HTH_AsnC-type_CS"/>
</dbReference>
<proteinExistence type="predicted"/>
<evidence type="ECO:0000313" key="6">
    <source>
        <dbReference type="Proteomes" id="UP001468345"/>
    </source>
</evidence>
<evidence type="ECO:0000256" key="3">
    <source>
        <dbReference type="ARBA" id="ARBA00023163"/>
    </source>
</evidence>
<dbReference type="InterPro" id="IPR036388">
    <property type="entry name" value="WH-like_DNA-bd_sf"/>
</dbReference>
<dbReference type="Pfam" id="PF13412">
    <property type="entry name" value="HTH_24"/>
    <property type="match status" value="1"/>
</dbReference>
<dbReference type="PROSITE" id="PS00519">
    <property type="entry name" value="HTH_ASNC_1"/>
    <property type="match status" value="1"/>
</dbReference>
<protein>
    <submittedName>
        <fullName evidence="5">Lrp/AsnC family transcriptional regulator</fullName>
    </submittedName>
</protein>
<dbReference type="Pfam" id="PF01037">
    <property type="entry name" value="AsnC_trans_reg"/>
    <property type="match status" value="1"/>
</dbReference>
<dbReference type="InterPro" id="IPR011008">
    <property type="entry name" value="Dimeric_a/b-barrel"/>
</dbReference>
<dbReference type="SUPFAM" id="SSF54909">
    <property type="entry name" value="Dimeric alpha+beta barrel"/>
    <property type="match status" value="1"/>
</dbReference>
<dbReference type="SUPFAM" id="SSF46785">
    <property type="entry name" value="Winged helix' DNA-binding domain"/>
    <property type="match status" value="1"/>
</dbReference>
<dbReference type="PANTHER" id="PTHR30154:SF55">
    <property type="entry name" value="HTH-TYPE TRANSCRIPTIONAL REGULATOR LRPB"/>
    <property type="match status" value="1"/>
</dbReference>